<dbReference type="Proteomes" id="UP000245125">
    <property type="component" value="Unassembled WGS sequence"/>
</dbReference>
<feature type="region of interest" description="Disordered" evidence="1">
    <location>
        <begin position="1"/>
        <end position="48"/>
    </location>
</feature>
<dbReference type="AlphaFoldDB" id="A0A2U3QIJ7"/>
<dbReference type="EMBL" id="OUUY01000095">
    <property type="protein sequence ID" value="SPQ01223.1"/>
    <property type="molecule type" value="Genomic_DNA"/>
</dbReference>
<reference evidence="3" key="1">
    <citation type="submission" date="2018-03" db="EMBL/GenBank/DDBJ databases">
        <authorList>
            <person name="Zecchin S."/>
        </authorList>
    </citation>
    <scope>NUCLEOTIDE SEQUENCE [LARGE SCALE GENOMIC DNA]</scope>
</reference>
<keyword evidence="3" id="KW-1185">Reference proteome</keyword>
<evidence type="ECO:0000313" key="2">
    <source>
        <dbReference type="EMBL" id="SPQ01223.1"/>
    </source>
</evidence>
<evidence type="ECO:0000313" key="3">
    <source>
        <dbReference type="Proteomes" id="UP000245125"/>
    </source>
</evidence>
<evidence type="ECO:0000256" key="1">
    <source>
        <dbReference type="SAM" id="MobiDB-lite"/>
    </source>
</evidence>
<accession>A0A2U3QIJ7</accession>
<sequence length="48" mass="5182">MFSLAMARLTGVGGKEFSDATDNNGREGTTLDISPETGKEPLQDTREH</sequence>
<gene>
    <name evidence="2" type="ORF">NBG4_480004</name>
</gene>
<organism evidence="2 3">
    <name type="scientific">Candidatus Sulfobium mesophilum</name>
    <dbReference type="NCBI Taxonomy" id="2016548"/>
    <lineage>
        <taxon>Bacteria</taxon>
        <taxon>Pseudomonadati</taxon>
        <taxon>Nitrospirota</taxon>
        <taxon>Nitrospiria</taxon>
        <taxon>Nitrospirales</taxon>
        <taxon>Nitrospiraceae</taxon>
        <taxon>Candidatus Sulfobium</taxon>
    </lineage>
</organism>
<protein>
    <submittedName>
        <fullName evidence="2">Uncharacterized protein</fullName>
    </submittedName>
</protein>
<name>A0A2U3QIJ7_9BACT</name>
<feature type="compositionally biased region" description="Basic and acidic residues" evidence="1">
    <location>
        <begin position="37"/>
        <end position="48"/>
    </location>
</feature>
<proteinExistence type="predicted"/>